<protein>
    <submittedName>
        <fullName evidence="1">Uncharacterized protein</fullName>
    </submittedName>
</protein>
<evidence type="ECO:0000313" key="2">
    <source>
        <dbReference type="Proteomes" id="UP000886881"/>
    </source>
</evidence>
<organism evidence="1 2">
    <name type="scientific">Candidatus Cryptobacteroides merdipullorum</name>
    <dbReference type="NCBI Taxonomy" id="2840771"/>
    <lineage>
        <taxon>Bacteria</taxon>
        <taxon>Pseudomonadati</taxon>
        <taxon>Bacteroidota</taxon>
        <taxon>Bacteroidia</taxon>
        <taxon>Bacteroidales</taxon>
        <taxon>Candidatus Cryptobacteroides</taxon>
    </lineage>
</organism>
<name>A0A9D1GPB9_9BACT</name>
<proteinExistence type="predicted"/>
<reference evidence="1" key="1">
    <citation type="submission" date="2020-10" db="EMBL/GenBank/DDBJ databases">
        <authorList>
            <person name="Gilroy R."/>
        </authorList>
    </citation>
    <scope>NUCLEOTIDE SEQUENCE</scope>
    <source>
        <strain evidence="1">ChiHecec2B26-709</strain>
    </source>
</reference>
<dbReference type="Proteomes" id="UP000886881">
    <property type="component" value="Unassembled WGS sequence"/>
</dbReference>
<dbReference type="AlphaFoldDB" id="A0A9D1GPB9"/>
<accession>A0A9D1GPB9</accession>
<evidence type="ECO:0000313" key="1">
    <source>
        <dbReference type="EMBL" id="HIT46757.1"/>
    </source>
</evidence>
<sequence length="77" mass="9029">MKIFYGALKHLMQNFYICKNLNAYSMSRKIAETPILYGKDAERFQEAMKNVKPASAEEKERARAAYEKLRKIATFDF</sequence>
<reference evidence="1" key="2">
    <citation type="journal article" date="2021" name="PeerJ">
        <title>Extensive microbial diversity within the chicken gut microbiome revealed by metagenomics and culture.</title>
        <authorList>
            <person name="Gilroy R."/>
            <person name="Ravi A."/>
            <person name="Getino M."/>
            <person name="Pursley I."/>
            <person name="Horton D.L."/>
            <person name="Alikhan N.F."/>
            <person name="Baker D."/>
            <person name="Gharbi K."/>
            <person name="Hall N."/>
            <person name="Watson M."/>
            <person name="Adriaenssens E.M."/>
            <person name="Foster-Nyarko E."/>
            <person name="Jarju S."/>
            <person name="Secka A."/>
            <person name="Antonio M."/>
            <person name="Oren A."/>
            <person name="Chaudhuri R.R."/>
            <person name="La Ragione R."/>
            <person name="Hildebrand F."/>
            <person name="Pallen M.J."/>
        </authorList>
    </citation>
    <scope>NUCLEOTIDE SEQUENCE</scope>
    <source>
        <strain evidence="1">ChiHecec2B26-709</strain>
    </source>
</reference>
<gene>
    <name evidence="1" type="ORF">IAC35_02745</name>
</gene>
<dbReference type="EMBL" id="DVLC01000052">
    <property type="protein sequence ID" value="HIT46757.1"/>
    <property type="molecule type" value="Genomic_DNA"/>
</dbReference>
<comment type="caution">
    <text evidence="1">The sequence shown here is derived from an EMBL/GenBank/DDBJ whole genome shotgun (WGS) entry which is preliminary data.</text>
</comment>